<dbReference type="AlphaFoldDB" id="A0A1G4IP15"/>
<dbReference type="InterPro" id="IPR019605">
    <property type="entry name" value="Misato_II_tubulin-like"/>
</dbReference>
<evidence type="ECO:0000313" key="10">
    <source>
        <dbReference type="Proteomes" id="UP000191024"/>
    </source>
</evidence>
<evidence type="ECO:0000256" key="2">
    <source>
        <dbReference type="ARBA" id="ARBA00004173"/>
    </source>
</evidence>
<dbReference type="Proteomes" id="UP000191024">
    <property type="component" value="Chromosome A"/>
</dbReference>
<dbReference type="OrthoDB" id="271881at2759"/>
<reference evidence="9 10" key="1">
    <citation type="submission" date="2016-03" db="EMBL/GenBank/DDBJ databases">
        <authorList>
            <person name="Devillers H."/>
        </authorList>
    </citation>
    <scope>NUCLEOTIDE SEQUENCE [LARGE SCALE GENOMIC DNA]</scope>
    <source>
        <strain evidence="9">CBS 11717</strain>
    </source>
</reference>
<dbReference type="SUPFAM" id="SSF52490">
    <property type="entry name" value="Tubulin nucleotide-binding domain-like"/>
    <property type="match status" value="1"/>
</dbReference>
<comment type="subcellular location">
    <subcellularLocation>
        <location evidence="2">Mitochondrion</location>
    </subcellularLocation>
</comment>
<dbReference type="GO" id="GO:0005739">
    <property type="term" value="C:mitochondrion"/>
    <property type="evidence" value="ECO:0007669"/>
    <property type="project" value="UniProtKB-SubCell"/>
</dbReference>
<evidence type="ECO:0000256" key="6">
    <source>
        <dbReference type="ARBA" id="ARBA00023128"/>
    </source>
</evidence>
<keyword evidence="10" id="KW-1185">Reference proteome</keyword>
<dbReference type="STRING" id="1230905.A0A1G4IP15"/>
<evidence type="ECO:0000256" key="4">
    <source>
        <dbReference type="ARBA" id="ARBA00014097"/>
    </source>
</evidence>
<evidence type="ECO:0000259" key="7">
    <source>
        <dbReference type="Pfam" id="PF10644"/>
    </source>
</evidence>
<dbReference type="Gene3D" id="3.40.50.1440">
    <property type="entry name" value="Tubulin/FtsZ, GTPase domain"/>
    <property type="match status" value="1"/>
</dbReference>
<name>A0A1G4IP15_9SACH</name>
<dbReference type="EMBL" id="LT598462">
    <property type="protein sequence ID" value="SCU78380.1"/>
    <property type="molecule type" value="Genomic_DNA"/>
</dbReference>
<keyword evidence="6" id="KW-0496">Mitochondrion</keyword>
<protein>
    <recommendedName>
        <fullName evidence="4">Protein DML1</fullName>
    </recommendedName>
    <alternativeName>
        <fullName evidence="5">Protein dml1</fullName>
    </alternativeName>
</protein>
<dbReference type="Pfam" id="PF14881">
    <property type="entry name" value="Tubulin_3"/>
    <property type="match status" value="1"/>
</dbReference>
<feature type="domain" description="DML1/Misato tubulin" evidence="8">
    <location>
        <begin position="124"/>
        <end position="298"/>
    </location>
</feature>
<evidence type="ECO:0000313" key="9">
    <source>
        <dbReference type="EMBL" id="SCU78380.1"/>
    </source>
</evidence>
<dbReference type="GO" id="GO:0007005">
    <property type="term" value="P:mitochondrion organization"/>
    <property type="evidence" value="ECO:0007669"/>
    <property type="project" value="InterPro"/>
</dbReference>
<evidence type="ECO:0000259" key="8">
    <source>
        <dbReference type="Pfam" id="PF14881"/>
    </source>
</evidence>
<feature type="domain" description="Misato Segment II tubulin-like" evidence="7">
    <location>
        <begin position="2"/>
        <end position="118"/>
    </location>
</feature>
<comment type="similarity">
    <text evidence="3">Belongs to the misato family.</text>
</comment>
<dbReference type="InterPro" id="IPR029209">
    <property type="entry name" value="DML1/Misato_tubulin"/>
</dbReference>
<sequence length="469" mass="53910">MREILNIGVSHRACHLATQFYNCREELLQLSPVENDAQVFLNPTIDKISKTVSYAPRALLWDAKSGNGALGLHQYEAQGNDHFYTATTSDAPKPTNSNVQVIRTHPMIPKSQYQTALDTNSALPDLNDSNTRYWSDYAKLIYGPSNLNFLRDWYHDPENASLPDFQNLGQIKFSDFGVGQDEFIEHYSADFLEENFRWQLEKCEQLQGLNLISEIENSWGGFSSAMVSDLRDELPKATLFTWGFNQDDMITVSRPGPFSKAKFNLLCNKIRSTVYLVQESDLFFPLWSNTEISSWRQAGELCKLFDGVNSSFDLKDLNKSNSMNELKWSLQSEELSRNVVSGLEISDHDYSFFSRVPRLKNSKDHEFARCSISREKIPSEKDRNSNQFSAYEWKPSDTIPQEVAQETIYTSQLSITGQSRDVFRKWLEIVERHFRYDNDREELKDSLGTLASAYEEGFYDDEDSGDDDL</sequence>
<dbReference type="PANTHER" id="PTHR13391:SF0">
    <property type="entry name" value="PROTEIN MISATO HOMOLOG 1"/>
    <property type="match status" value="1"/>
</dbReference>
<comment type="function">
    <text evidence="1">Involved in the partitioning of the mitochondrial organelle and mitochondrial DNA (mtDNA) inheritance.</text>
</comment>
<proteinExistence type="inferred from homology"/>
<dbReference type="InterPro" id="IPR036525">
    <property type="entry name" value="Tubulin/FtsZ_GTPase_sf"/>
</dbReference>
<evidence type="ECO:0000256" key="1">
    <source>
        <dbReference type="ARBA" id="ARBA00003757"/>
    </source>
</evidence>
<evidence type="ECO:0000256" key="3">
    <source>
        <dbReference type="ARBA" id="ARBA00008507"/>
    </source>
</evidence>
<evidence type="ECO:0000256" key="5">
    <source>
        <dbReference type="ARBA" id="ARBA00022030"/>
    </source>
</evidence>
<organism evidence="9 10">
    <name type="scientific">Lachancea mirantina</name>
    <dbReference type="NCBI Taxonomy" id="1230905"/>
    <lineage>
        <taxon>Eukaryota</taxon>
        <taxon>Fungi</taxon>
        <taxon>Dikarya</taxon>
        <taxon>Ascomycota</taxon>
        <taxon>Saccharomycotina</taxon>
        <taxon>Saccharomycetes</taxon>
        <taxon>Saccharomycetales</taxon>
        <taxon>Saccharomycetaceae</taxon>
        <taxon>Lachancea</taxon>
    </lineage>
</organism>
<dbReference type="InterPro" id="IPR049942">
    <property type="entry name" value="DML1/Misato"/>
</dbReference>
<gene>
    <name evidence="9" type="ORF">LAMI_0A04434G</name>
</gene>
<accession>A0A1G4IP15</accession>
<dbReference type="PANTHER" id="PTHR13391">
    <property type="entry name" value="MITOCHONDRIAL DISTRIBUTION REGULATOR MISATO"/>
    <property type="match status" value="1"/>
</dbReference>
<dbReference type="Pfam" id="PF10644">
    <property type="entry name" value="Misat_Tub_SegII"/>
    <property type="match status" value="1"/>
</dbReference>